<gene>
    <name evidence="1" type="ORF">B0J11DRAFT_576136</name>
</gene>
<comment type="caution">
    <text evidence="1">The sequence shown here is derived from an EMBL/GenBank/DDBJ whole genome shotgun (WGS) entry which is preliminary data.</text>
</comment>
<sequence>MHSHAEYLALDKHVKSKATTQTILDRPLSESPLSSPTLFHPHPTPKFSVFAGCVVSKLDNRSHRWTLFLEPGDMPNSNTVTNCFVDAISKHANEFRCAVYEESTTIIDTKLFLKLGRTNISGDELRSEVEKCSKFMTVASLNEPGGWRWILAVLDAILVVKRPLRSGFDILDEWLEQFRKLEKIKLAHTFLTLATPVVADTLLAWDAMDLSQRKDGAKHIIAVYARPDGHSKFMWMFVTEGQGNRGLFMPIPSVSASQPEVSEIRSRILGFRIGRHTSTLERWQGFLSDLNCTKVIPETAAGLWIPPLVTEVIKGRSGHDVKKRLESVFNRLESAIDDMGRNKEHAKAMQAFCDASRNLKLEAHLSIPQNEDSAEGLFDDRVNAMERVRDESINKLRHAHDSKTHSLMGFLADYEDEDDTNEVHWQNKPMNSYMRAFRQRQEEDKLAIESTERSGRSFKLLRLRKSGDKLER</sequence>
<reference evidence="1" key="1">
    <citation type="journal article" date="2021" name="Nat. Commun.">
        <title>Genetic determinants of endophytism in the Arabidopsis root mycobiome.</title>
        <authorList>
            <person name="Mesny F."/>
            <person name="Miyauchi S."/>
            <person name="Thiergart T."/>
            <person name="Pickel B."/>
            <person name="Atanasova L."/>
            <person name="Karlsson M."/>
            <person name="Huettel B."/>
            <person name="Barry K.W."/>
            <person name="Haridas S."/>
            <person name="Chen C."/>
            <person name="Bauer D."/>
            <person name="Andreopoulos W."/>
            <person name="Pangilinan J."/>
            <person name="LaButti K."/>
            <person name="Riley R."/>
            <person name="Lipzen A."/>
            <person name="Clum A."/>
            <person name="Drula E."/>
            <person name="Henrissat B."/>
            <person name="Kohler A."/>
            <person name="Grigoriev I.V."/>
            <person name="Martin F.M."/>
            <person name="Hacquard S."/>
        </authorList>
    </citation>
    <scope>NUCLEOTIDE SEQUENCE</scope>
    <source>
        <strain evidence="1">MPI-CAGE-CH-0243</strain>
    </source>
</reference>
<organism evidence="1 2">
    <name type="scientific">Dendryphion nanum</name>
    <dbReference type="NCBI Taxonomy" id="256645"/>
    <lineage>
        <taxon>Eukaryota</taxon>
        <taxon>Fungi</taxon>
        <taxon>Dikarya</taxon>
        <taxon>Ascomycota</taxon>
        <taxon>Pezizomycotina</taxon>
        <taxon>Dothideomycetes</taxon>
        <taxon>Pleosporomycetidae</taxon>
        <taxon>Pleosporales</taxon>
        <taxon>Torulaceae</taxon>
        <taxon>Dendryphion</taxon>
    </lineage>
</organism>
<dbReference type="EMBL" id="JAGMWT010000002">
    <property type="protein sequence ID" value="KAH7135554.1"/>
    <property type="molecule type" value="Genomic_DNA"/>
</dbReference>
<dbReference type="AlphaFoldDB" id="A0A9P9EE96"/>
<proteinExistence type="predicted"/>
<dbReference type="Proteomes" id="UP000700596">
    <property type="component" value="Unassembled WGS sequence"/>
</dbReference>
<keyword evidence="2" id="KW-1185">Reference proteome</keyword>
<protein>
    <submittedName>
        <fullName evidence="1">Uncharacterized protein</fullName>
    </submittedName>
</protein>
<evidence type="ECO:0000313" key="2">
    <source>
        <dbReference type="Proteomes" id="UP000700596"/>
    </source>
</evidence>
<evidence type="ECO:0000313" key="1">
    <source>
        <dbReference type="EMBL" id="KAH7135554.1"/>
    </source>
</evidence>
<accession>A0A9P9EE96</accession>
<name>A0A9P9EE96_9PLEO</name>